<feature type="region of interest" description="Disordered" evidence="2">
    <location>
        <begin position="27"/>
        <end position="53"/>
    </location>
</feature>
<evidence type="ECO:0000256" key="1">
    <source>
        <dbReference type="SAM" id="Coils"/>
    </source>
</evidence>
<reference evidence="4" key="1">
    <citation type="submission" date="2022-11" db="UniProtKB">
        <authorList>
            <consortium name="WormBaseParasite"/>
        </authorList>
    </citation>
    <scope>IDENTIFICATION</scope>
</reference>
<proteinExistence type="predicted"/>
<feature type="coiled-coil region" evidence="1">
    <location>
        <begin position="76"/>
        <end position="159"/>
    </location>
</feature>
<dbReference type="WBParaSite" id="nRc.2.0.1.t39031-RA">
    <property type="protein sequence ID" value="nRc.2.0.1.t39031-RA"/>
    <property type="gene ID" value="nRc.2.0.1.g39031"/>
</dbReference>
<evidence type="ECO:0000256" key="2">
    <source>
        <dbReference type="SAM" id="MobiDB-lite"/>
    </source>
</evidence>
<protein>
    <submittedName>
        <fullName evidence="4">Uncharacterized protein</fullName>
    </submittedName>
</protein>
<feature type="coiled-coil region" evidence="1">
    <location>
        <begin position="254"/>
        <end position="281"/>
    </location>
</feature>
<dbReference type="OMA" id="CKCESEM"/>
<evidence type="ECO:0000313" key="4">
    <source>
        <dbReference type="WBParaSite" id="nRc.2.0.1.t39031-RA"/>
    </source>
</evidence>
<evidence type="ECO:0000313" key="3">
    <source>
        <dbReference type="Proteomes" id="UP000887565"/>
    </source>
</evidence>
<keyword evidence="1" id="KW-0175">Coiled coil</keyword>
<organism evidence="3 4">
    <name type="scientific">Romanomermis culicivorax</name>
    <name type="common">Nematode worm</name>
    <dbReference type="NCBI Taxonomy" id="13658"/>
    <lineage>
        <taxon>Eukaryota</taxon>
        <taxon>Metazoa</taxon>
        <taxon>Ecdysozoa</taxon>
        <taxon>Nematoda</taxon>
        <taxon>Enoplea</taxon>
        <taxon>Dorylaimia</taxon>
        <taxon>Mermithida</taxon>
        <taxon>Mermithoidea</taxon>
        <taxon>Mermithidae</taxon>
        <taxon>Romanomermis</taxon>
    </lineage>
</organism>
<keyword evidence="3" id="KW-1185">Reference proteome</keyword>
<accession>A0A915KMM3</accession>
<dbReference type="Proteomes" id="UP000887565">
    <property type="component" value="Unplaced"/>
</dbReference>
<dbReference type="AlphaFoldDB" id="A0A915KMM3"/>
<name>A0A915KMM3_ROMCU</name>
<sequence>MPTGSLVKATTEFIELMMKFVRSKLKTNNNHDYPQSEHATTNQQINSSSVGNQSRLKHERFMYNLENQVYELQSENDHLHKIIREIKTENETLKQRLASIMDEKAQQKSENQEVQRILGENLHWKKCVDLEKAHAISLEEKYKQEIERYSEEKKKLSMEKCSFEEQLAKISIIYEENKLKLEILENEYKKKIRPEEFEDIFRISELNLEKLKTNYKSEIEDLTQKLCKCESEMRKLALKYSELERQNLIINDQKENTSAALKKYKIENEELIDRLNGNEQKMIELIKLIDDLTKCLTEEKRKNDEQKKITENLDKKLTMKLGVCRSLAQENRRLKECSVVAYNKLKKARTFLRREERSTSSLSNSD</sequence>